<dbReference type="Proteomes" id="UP000031967">
    <property type="component" value="Unassembled WGS sequence"/>
</dbReference>
<proteinExistence type="predicted"/>
<dbReference type="RefSeq" id="WP_041052157.1">
    <property type="nucleotide sequence ID" value="NZ_JXAK01000085.1"/>
</dbReference>
<dbReference type="EMBL" id="JXAK01000085">
    <property type="protein sequence ID" value="KIL37948.1"/>
    <property type="molecule type" value="Genomic_DNA"/>
</dbReference>
<sequence>MKKTDIKVGDTHHNGTDKLVADRKNYRERRLFEITEKSPYSWAKPQLWAKYIEVRKGDRLIFQPKEQICTLSSYASWAKGIVQS</sequence>
<gene>
    <name evidence="1" type="ORF">SD70_29605</name>
</gene>
<accession>A0ABR5AAB4</accession>
<organism evidence="1 2">
    <name type="scientific">Gordoniibacillus kamchatkensis</name>
    <dbReference type="NCBI Taxonomy" id="1590651"/>
    <lineage>
        <taxon>Bacteria</taxon>
        <taxon>Bacillati</taxon>
        <taxon>Bacillota</taxon>
        <taxon>Bacilli</taxon>
        <taxon>Bacillales</taxon>
        <taxon>Paenibacillaceae</taxon>
        <taxon>Gordoniibacillus</taxon>
    </lineage>
</organism>
<protein>
    <submittedName>
        <fullName evidence="1">Uncharacterized protein</fullName>
    </submittedName>
</protein>
<evidence type="ECO:0000313" key="1">
    <source>
        <dbReference type="EMBL" id="KIL37948.1"/>
    </source>
</evidence>
<keyword evidence="2" id="KW-1185">Reference proteome</keyword>
<name>A0ABR5AAB4_9BACL</name>
<comment type="caution">
    <text evidence="1">The sequence shown here is derived from an EMBL/GenBank/DDBJ whole genome shotgun (WGS) entry which is preliminary data.</text>
</comment>
<evidence type="ECO:0000313" key="2">
    <source>
        <dbReference type="Proteomes" id="UP000031967"/>
    </source>
</evidence>
<reference evidence="1 2" key="1">
    <citation type="submission" date="2014-12" db="EMBL/GenBank/DDBJ databases">
        <title>Draft genome sequence of Paenibacillus kamchatkensis strain B-2647.</title>
        <authorList>
            <person name="Karlyshev A.V."/>
            <person name="Kudryashova E.B."/>
        </authorList>
    </citation>
    <scope>NUCLEOTIDE SEQUENCE [LARGE SCALE GENOMIC DNA]</scope>
    <source>
        <strain evidence="1 2">VKM B-2647</strain>
    </source>
</reference>